<organism evidence="1 2">
    <name type="scientific">Rhizopus oryzae</name>
    <name type="common">Mucormycosis agent</name>
    <name type="synonym">Rhizopus arrhizus var. delemar</name>
    <dbReference type="NCBI Taxonomy" id="64495"/>
    <lineage>
        <taxon>Eukaryota</taxon>
        <taxon>Fungi</taxon>
        <taxon>Fungi incertae sedis</taxon>
        <taxon>Mucoromycota</taxon>
        <taxon>Mucoromycotina</taxon>
        <taxon>Mucoromycetes</taxon>
        <taxon>Mucorales</taxon>
        <taxon>Mucorineae</taxon>
        <taxon>Rhizopodaceae</taxon>
        <taxon>Rhizopus</taxon>
    </lineage>
</organism>
<dbReference type="EMBL" id="JAANQT010002496">
    <property type="protein sequence ID" value="KAG1302326.1"/>
    <property type="molecule type" value="Genomic_DNA"/>
</dbReference>
<keyword evidence="2" id="KW-1185">Reference proteome</keyword>
<protein>
    <submittedName>
        <fullName evidence="1">Uncharacterized protein</fullName>
    </submittedName>
</protein>
<dbReference type="Proteomes" id="UP000716291">
    <property type="component" value="Unassembled WGS sequence"/>
</dbReference>
<name>A0A9P6X075_RHIOR</name>
<gene>
    <name evidence="1" type="ORF">G6F64_011024</name>
</gene>
<evidence type="ECO:0000313" key="1">
    <source>
        <dbReference type="EMBL" id="KAG1302326.1"/>
    </source>
</evidence>
<dbReference type="AlphaFoldDB" id="A0A9P6X075"/>
<sequence length="487" mass="55385">MSDLYLEPYVEIISRNKSREFVEPFVEISSRTRSREDEVEHIVRPINALSVLDRQRFFNAGAYMGIEEFMHLSSGTNRQASDDIFQYMLGCVYDNTSEQLSPVFVDNSCAHVPGNIGISTDIDSFAYVSSDLPLKNACTLDFRPSYSSSYANDTGVTWCHERYTNNVKVGVHKISNVQFLHSEKLLVAIFFPGIYQEIVQTEGARPSYFMPAHYHEKFVNLVLLPALDIIFDTSVVPVPLDYQSAADFGLGKGITLSMEEVSQLISAMRGVLSHNSSLRGIFGDFFFVTWGMGMKSRFAGEETFVHALSSQGFIWDNMDLKNLYLDLGINFASPQRGLTGLWSTGERNDFQPMLELLFDDTSFNRSMYRHDPFCGHLGIGGFKYGNRKSGLIRASAYSHSKQPFYSRSSYGERHGKDFDADDVFRVSPGFMKHVNKMKHCLSLMKYRAYGVRLEVRFTASQWDMLYNRTMELAKYEPTSSAYQLVQV</sequence>
<accession>A0A9P6X075</accession>
<comment type="caution">
    <text evidence="1">The sequence shown here is derived from an EMBL/GenBank/DDBJ whole genome shotgun (WGS) entry which is preliminary data.</text>
</comment>
<dbReference type="OrthoDB" id="10312428at2759"/>
<reference evidence="1" key="1">
    <citation type="journal article" date="2020" name="Microb. Genom.">
        <title>Genetic diversity of clinical and environmental Mucorales isolates obtained from an investigation of mucormycosis cases among solid organ transplant recipients.</title>
        <authorList>
            <person name="Nguyen M.H."/>
            <person name="Kaul D."/>
            <person name="Muto C."/>
            <person name="Cheng S.J."/>
            <person name="Richter R.A."/>
            <person name="Bruno V.M."/>
            <person name="Liu G."/>
            <person name="Beyhan S."/>
            <person name="Sundermann A.J."/>
            <person name="Mounaud S."/>
            <person name="Pasculle A.W."/>
            <person name="Nierman W.C."/>
            <person name="Driscoll E."/>
            <person name="Cumbie R."/>
            <person name="Clancy C.J."/>
            <person name="Dupont C.L."/>
        </authorList>
    </citation>
    <scope>NUCLEOTIDE SEQUENCE</scope>
    <source>
        <strain evidence="1">GL11</strain>
    </source>
</reference>
<proteinExistence type="predicted"/>
<evidence type="ECO:0000313" key="2">
    <source>
        <dbReference type="Proteomes" id="UP000716291"/>
    </source>
</evidence>